<dbReference type="PANTHER" id="PTHR47326">
    <property type="entry name" value="TRANSPOSABLE ELEMENT TC3 TRANSPOSASE-LIKE PROTEIN"/>
    <property type="match status" value="1"/>
</dbReference>
<dbReference type="Pfam" id="PF13358">
    <property type="entry name" value="DDE_3"/>
    <property type="match status" value="1"/>
</dbReference>
<organism evidence="2 3">
    <name type="scientific">Rhizophagus clarus</name>
    <dbReference type="NCBI Taxonomy" id="94130"/>
    <lineage>
        <taxon>Eukaryota</taxon>
        <taxon>Fungi</taxon>
        <taxon>Fungi incertae sedis</taxon>
        <taxon>Mucoromycota</taxon>
        <taxon>Glomeromycotina</taxon>
        <taxon>Glomeromycetes</taxon>
        <taxon>Glomerales</taxon>
        <taxon>Glomeraceae</taxon>
        <taxon>Rhizophagus</taxon>
    </lineage>
</organism>
<dbReference type="OrthoDB" id="2416077at2759"/>
<sequence length="210" mass="24195">MQGKFRKEQVFPCAPVNASEIKAQLEEKNSGLKVSVWSIRLVFSDETTIQMFCNTISAWSRDAKPIALMVKHPFKVHVWGAISVKGKIGMHMFIENLDHHLYRQILNEHLYDNANAMHGRRWVFQQDNDPKHTSCDVKSDLETHLLGRVLPWPSYSPDLNPIENVWAILKKNVEKKEWDDLDNNVIVNCINGMRSRIEACIDAEGGHTKY</sequence>
<evidence type="ECO:0000313" key="2">
    <source>
        <dbReference type="EMBL" id="GES89422.1"/>
    </source>
</evidence>
<dbReference type="Gene3D" id="3.30.420.10">
    <property type="entry name" value="Ribonuclease H-like superfamily/Ribonuclease H"/>
    <property type="match status" value="1"/>
</dbReference>
<dbReference type="Proteomes" id="UP000615446">
    <property type="component" value="Unassembled WGS sequence"/>
</dbReference>
<dbReference type="InterPro" id="IPR038717">
    <property type="entry name" value="Tc1-like_DDE_dom"/>
</dbReference>
<name>A0A8H3QS35_9GLOM</name>
<feature type="domain" description="Tc1-like transposase DDE" evidence="1">
    <location>
        <begin position="40"/>
        <end position="182"/>
    </location>
</feature>
<comment type="caution">
    <text evidence="2">The sequence shown here is derived from an EMBL/GenBank/DDBJ whole genome shotgun (WGS) entry which is preliminary data.</text>
</comment>
<evidence type="ECO:0000313" key="3">
    <source>
        <dbReference type="Proteomes" id="UP000615446"/>
    </source>
</evidence>
<dbReference type="GO" id="GO:0003676">
    <property type="term" value="F:nucleic acid binding"/>
    <property type="evidence" value="ECO:0007669"/>
    <property type="project" value="InterPro"/>
</dbReference>
<dbReference type="AlphaFoldDB" id="A0A8H3QS35"/>
<evidence type="ECO:0000259" key="1">
    <source>
        <dbReference type="Pfam" id="PF13358"/>
    </source>
</evidence>
<proteinExistence type="predicted"/>
<accession>A0A8H3QS35</accession>
<reference evidence="2" key="1">
    <citation type="submission" date="2019-10" db="EMBL/GenBank/DDBJ databases">
        <title>Conservation and host-specific expression of non-tandemly repeated heterogenous ribosome RNA gene in arbuscular mycorrhizal fungi.</title>
        <authorList>
            <person name="Maeda T."/>
            <person name="Kobayashi Y."/>
            <person name="Nakagawa T."/>
            <person name="Ezawa T."/>
            <person name="Yamaguchi K."/>
            <person name="Bino T."/>
            <person name="Nishimoto Y."/>
            <person name="Shigenobu S."/>
            <person name="Kawaguchi M."/>
        </authorList>
    </citation>
    <scope>NUCLEOTIDE SEQUENCE</scope>
    <source>
        <strain evidence="2">HR1</strain>
    </source>
</reference>
<gene>
    <name evidence="2" type="ORF">RCL2_001632200</name>
</gene>
<dbReference type="PANTHER" id="PTHR47326:SF1">
    <property type="entry name" value="HTH PSQ-TYPE DOMAIN-CONTAINING PROTEIN"/>
    <property type="match status" value="1"/>
</dbReference>
<protein>
    <submittedName>
        <fullName evidence="2">IS630 family transposase</fullName>
    </submittedName>
</protein>
<dbReference type="EMBL" id="BLAL01000187">
    <property type="protein sequence ID" value="GES89422.1"/>
    <property type="molecule type" value="Genomic_DNA"/>
</dbReference>
<dbReference type="InterPro" id="IPR036397">
    <property type="entry name" value="RNaseH_sf"/>
</dbReference>